<reference evidence="1" key="1">
    <citation type="journal article" date="2020" name="Nature">
        <title>Giant virus diversity and host interactions through global metagenomics.</title>
        <authorList>
            <person name="Schulz F."/>
            <person name="Roux S."/>
            <person name="Paez-Espino D."/>
            <person name="Jungbluth S."/>
            <person name="Walsh D.A."/>
            <person name="Denef V.J."/>
            <person name="McMahon K.D."/>
            <person name="Konstantinidis K.T."/>
            <person name="Eloe-Fadrosh E.A."/>
            <person name="Kyrpides N.C."/>
            <person name="Woyke T."/>
        </authorList>
    </citation>
    <scope>NUCLEOTIDE SEQUENCE</scope>
    <source>
        <strain evidence="1">GVMAG-S-3300012919-55</strain>
    </source>
</reference>
<protein>
    <submittedName>
        <fullName evidence="1">Uncharacterized protein</fullName>
    </submittedName>
</protein>
<evidence type="ECO:0000313" key="1">
    <source>
        <dbReference type="EMBL" id="QHU17552.1"/>
    </source>
</evidence>
<accession>A0A6C0KHT7</accession>
<proteinExistence type="predicted"/>
<sequence>MNQDELCQFMESQFQQLQENIYHKFANIEAKIETLEHSLSSNTKQPSFVGHVENKVEYLNETYGNPNQKNNHYDISEQIDICAFLSLRLEEYYQKDSNLELIYKDILRILSNTRSIYEVVAEHLSTLLGKSDYCVYPWIFSFASQKSVFYFWNHDSLSWNKIIPDLLKRLFEIVQTKLMEKYAWMIEKNHLNILNIDLIEGGVYLFADNFDKKCVEFKKMILQNLN</sequence>
<name>A0A6C0KHT7_9ZZZZ</name>
<dbReference type="AlphaFoldDB" id="A0A6C0KHT7"/>
<dbReference type="EMBL" id="MN740916">
    <property type="protein sequence ID" value="QHU17552.1"/>
    <property type="molecule type" value="Genomic_DNA"/>
</dbReference>
<organism evidence="1">
    <name type="scientific">viral metagenome</name>
    <dbReference type="NCBI Taxonomy" id="1070528"/>
    <lineage>
        <taxon>unclassified sequences</taxon>
        <taxon>metagenomes</taxon>
        <taxon>organismal metagenomes</taxon>
    </lineage>
</organism>